<dbReference type="Pfam" id="PF12833">
    <property type="entry name" value="HTH_18"/>
    <property type="match status" value="1"/>
</dbReference>
<protein>
    <submittedName>
        <fullName evidence="5">Helix-turn-helix domain-containing protein</fullName>
    </submittedName>
</protein>
<dbReference type="RefSeq" id="WP_309490888.1">
    <property type="nucleotide sequence ID" value="NZ_JAENIG010000011.1"/>
</dbReference>
<evidence type="ECO:0000313" key="6">
    <source>
        <dbReference type="Proteomes" id="UP000634206"/>
    </source>
</evidence>
<dbReference type="AlphaFoldDB" id="A0AAE2SG65"/>
<dbReference type="SUPFAM" id="SSF46689">
    <property type="entry name" value="Homeodomain-like"/>
    <property type="match status" value="1"/>
</dbReference>
<dbReference type="InterPro" id="IPR018060">
    <property type="entry name" value="HTH_AraC"/>
</dbReference>
<dbReference type="SUPFAM" id="SSF53822">
    <property type="entry name" value="Periplasmic binding protein-like I"/>
    <property type="match status" value="1"/>
</dbReference>
<dbReference type="GO" id="GO:0043565">
    <property type="term" value="F:sequence-specific DNA binding"/>
    <property type="evidence" value="ECO:0007669"/>
    <property type="project" value="InterPro"/>
</dbReference>
<dbReference type="Gene3D" id="1.10.10.60">
    <property type="entry name" value="Homeodomain-like"/>
    <property type="match status" value="1"/>
</dbReference>
<dbReference type="PANTHER" id="PTHR43280">
    <property type="entry name" value="ARAC-FAMILY TRANSCRIPTIONAL REGULATOR"/>
    <property type="match status" value="1"/>
</dbReference>
<keyword evidence="3" id="KW-0804">Transcription</keyword>
<comment type="caution">
    <text evidence="5">The sequence shown here is derived from an EMBL/GenBank/DDBJ whole genome shotgun (WGS) entry which is preliminary data.</text>
</comment>
<reference evidence="5" key="1">
    <citation type="submission" date="2021-01" db="EMBL/GenBank/DDBJ databases">
        <title>Modified the classification status of verrucomicrobia.</title>
        <authorList>
            <person name="Feng X."/>
        </authorList>
    </citation>
    <scope>NUCLEOTIDE SEQUENCE</scope>
    <source>
        <strain evidence="5">5K15</strain>
    </source>
</reference>
<dbReference type="SMART" id="SM00342">
    <property type="entry name" value="HTH_ARAC"/>
    <property type="match status" value="1"/>
</dbReference>
<evidence type="ECO:0000256" key="1">
    <source>
        <dbReference type="ARBA" id="ARBA00023015"/>
    </source>
</evidence>
<feature type="domain" description="HTH araC/xylS-type" evidence="4">
    <location>
        <begin position="284"/>
        <end position="382"/>
    </location>
</feature>
<keyword evidence="1" id="KW-0805">Transcription regulation</keyword>
<dbReference type="GO" id="GO:0003700">
    <property type="term" value="F:DNA-binding transcription factor activity"/>
    <property type="evidence" value="ECO:0007669"/>
    <property type="project" value="InterPro"/>
</dbReference>
<dbReference type="InterPro" id="IPR020449">
    <property type="entry name" value="Tscrpt_reg_AraC-type_HTH"/>
</dbReference>
<dbReference type="Gene3D" id="3.40.50.2300">
    <property type="match status" value="2"/>
</dbReference>
<dbReference type="PANTHER" id="PTHR43280:SF28">
    <property type="entry name" value="HTH-TYPE TRANSCRIPTIONAL ACTIVATOR RHAS"/>
    <property type="match status" value="1"/>
</dbReference>
<dbReference type="PRINTS" id="PR00032">
    <property type="entry name" value="HTHARAC"/>
</dbReference>
<accession>A0AAE2SG65</accession>
<evidence type="ECO:0000256" key="3">
    <source>
        <dbReference type="ARBA" id="ARBA00023163"/>
    </source>
</evidence>
<sequence>MILRKVKGSTTSQLHQAPTIGLVLDFFNPRILEGVHAFLEQYDLRLDARWSVRGDWTPKEPGWDGVIYGVVDNPELHQRIQQWNIPKISLTAEKADECSVLPDYVQCGMMAARELVDAGAASLFTVTLTPREIDTQFAQGVTEFARSHEIPHHQRRIKMPSLKKMQQLLLREVNSLPRPLGFCQPHASVFYSTQPVLIDAGYRIPEDVSMVVIDKDVQSTPSLATVPLTTVELNEWHRGFVAAEMLHQLLNGETLTQKQLIIPAKGITQRASTGHLRIEDQVVGKALSFMRQNFRRPIGVDDIVAVAGTSRRTAENRFRETFNLGIHQELTRLRIEEAKRQLSQRDVSVTTVAGRCGFSSVHYFSTAFKRETGQSPKSYQLGAK</sequence>
<evidence type="ECO:0000313" key="5">
    <source>
        <dbReference type="EMBL" id="MBK1856269.1"/>
    </source>
</evidence>
<dbReference type="PROSITE" id="PS01124">
    <property type="entry name" value="HTH_ARAC_FAMILY_2"/>
    <property type="match status" value="1"/>
</dbReference>
<evidence type="ECO:0000259" key="4">
    <source>
        <dbReference type="PROSITE" id="PS01124"/>
    </source>
</evidence>
<name>A0AAE2SG65_9BACT</name>
<dbReference type="InterPro" id="IPR028082">
    <property type="entry name" value="Peripla_BP_I"/>
</dbReference>
<organism evidence="5 6">
    <name type="scientific">Oceaniferula flava</name>
    <dbReference type="NCBI Taxonomy" id="2800421"/>
    <lineage>
        <taxon>Bacteria</taxon>
        <taxon>Pseudomonadati</taxon>
        <taxon>Verrucomicrobiota</taxon>
        <taxon>Verrucomicrobiia</taxon>
        <taxon>Verrucomicrobiales</taxon>
        <taxon>Verrucomicrobiaceae</taxon>
        <taxon>Oceaniferula</taxon>
    </lineage>
</organism>
<keyword evidence="6" id="KW-1185">Reference proteome</keyword>
<gene>
    <name evidence="5" type="ORF">JIN83_14955</name>
</gene>
<dbReference type="EMBL" id="JAENIG010000011">
    <property type="protein sequence ID" value="MBK1856269.1"/>
    <property type="molecule type" value="Genomic_DNA"/>
</dbReference>
<evidence type="ECO:0000256" key="2">
    <source>
        <dbReference type="ARBA" id="ARBA00023125"/>
    </source>
</evidence>
<keyword evidence="2" id="KW-0238">DNA-binding</keyword>
<proteinExistence type="predicted"/>
<dbReference type="InterPro" id="IPR009057">
    <property type="entry name" value="Homeodomain-like_sf"/>
</dbReference>
<dbReference type="InterPro" id="IPR046335">
    <property type="entry name" value="LacI/GalR-like_sensor"/>
</dbReference>
<dbReference type="Proteomes" id="UP000634206">
    <property type="component" value="Unassembled WGS sequence"/>
</dbReference>
<dbReference type="Pfam" id="PF13377">
    <property type="entry name" value="Peripla_BP_3"/>
    <property type="match status" value="1"/>
</dbReference>